<organism evidence="1 2">
    <name type="scientific">Pseudocohnilembus persalinus</name>
    <name type="common">Ciliate</name>
    <dbReference type="NCBI Taxonomy" id="266149"/>
    <lineage>
        <taxon>Eukaryota</taxon>
        <taxon>Sar</taxon>
        <taxon>Alveolata</taxon>
        <taxon>Ciliophora</taxon>
        <taxon>Intramacronucleata</taxon>
        <taxon>Oligohymenophorea</taxon>
        <taxon>Scuticociliatia</taxon>
        <taxon>Philasterida</taxon>
        <taxon>Pseudocohnilembidae</taxon>
        <taxon>Pseudocohnilembus</taxon>
    </lineage>
</organism>
<proteinExistence type="predicted"/>
<dbReference type="AlphaFoldDB" id="A0A0V0QP10"/>
<sequence length="150" mass="18226">MAENTSNINYKRPLQIENKKTKQKKIIQDSAQLKKAIQTWTLKMCNEVHENHKVKFWKDWEDLSYQQNFGIEDGQYLHIVYSDCEKYRYDLNKILWSEKFKYKANSLQFCNKCPEFYIQAMKLLDEIVYKEIDQFIEANEYVIDNVFEIL</sequence>
<evidence type="ECO:0000313" key="1">
    <source>
        <dbReference type="EMBL" id="KRX03728.1"/>
    </source>
</evidence>
<dbReference type="Proteomes" id="UP000054937">
    <property type="component" value="Unassembled WGS sequence"/>
</dbReference>
<gene>
    <name evidence="1" type="ORF">PPERSA_04236</name>
</gene>
<name>A0A0V0QP10_PSEPJ</name>
<evidence type="ECO:0000313" key="2">
    <source>
        <dbReference type="Proteomes" id="UP000054937"/>
    </source>
</evidence>
<dbReference type="InParanoid" id="A0A0V0QP10"/>
<dbReference type="EMBL" id="LDAU01000126">
    <property type="protein sequence ID" value="KRX03728.1"/>
    <property type="molecule type" value="Genomic_DNA"/>
</dbReference>
<protein>
    <submittedName>
        <fullName evidence="1">Uncharacterized protein</fullName>
    </submittedName>
</protein>
<comment type="caution">
    <text evidence="1">The sequence shown here is derived from an EMBL/GenBank/DDBJ whole genome shotgun (WGS) entry which is preliminary data.</text>
</comment>
<keyword evidence="2" id="KW-1185">Reference proteome</keyword>
<accession>A0A0V0QP10</accession>
<reference evidence="1 2" key="1">
    <citation type="journal article" date="2015" name="Sci. Rep.">
        <title>Genome of the facultative scuticociliatosis pathogen Pseudocohnilembus persalinus provides insight into its virulence through horizontal gene transfer.</title>
        <authorList>
            <person name="Xiong J."/>
            <person name="Wang G."/>
            <person name="Cheng J."/>
            <person name="Tian M."/>
            <person name="Pan X."/>
            <person name="Warren A."/>
            <person name="Jiang C."/>
            <person name="Yuan D."/>
            <person name="Miao W."/>
        </authorList>
    </citation>
    <scope>NUCLEOTIDE SEQUENCE [LARGE SCALE GENOMIC DNA]</scope>
    <source>
        <strain evidence="1">36N120E</strain>
    </source>
</reference>